<dbReference type="GO" id="GO:0046656">
    <property type="term" value="P:folic acid biosynthetic process"/>
    <property type="evidence" value="ECO:0007669"/>
    <property type="project" value="UniProtKB-KW"/>
</dbReference>
<evidence type="ECO:0000256" key="6">
    <source>
        <dbReference type="ARBA" id="ARBA00022909"/>
    </source>
</evidence>
<evidence type="ECO:0000256" key="5">
    <source>
        <dbReference type="ARBA" id="ARBA00022679"/>
    </source>
</evidence>
<evidence type="ECO:0000256" key="1">
    <source>
        <dbReference type="ARBA" id="ARBA00001000"/>
    </source>
</evidence>
<reference evidence="13" key="1">
    <citation type="submission" date="2017-04" db="EMBL/GenBank/DDBJ databases">
        <title>Population genomics of picophytoplankton unveils novel chromosome hypervariability.</title>
        <authorList>
            <consortium name="DOE Joint Genome Institute"/>
            <person name="Blanc-Mathieu R."/>
            <person name="Krasovec M."/>
            <person name="Hebrard M."/>
            <person name="Yau S."/>
            <person name="Desgranges E."/>
            <person name="Martin J."/>
            <person name="Schackwitz W."/>
            <person name="Kuo A."/>
            <person name="Salin G."/>
            <person name="Donnadieu C."/>
            <person name="Desdevises Y."/>
            <person name="Sanchez-Ferandin S."/>
            <person name="Moreau H."/>
            <person name="Rivals E."/>
            <person name="Grigoriev I.V."/>
            <person name="Grimsley N."/>
            <person name="Eyre-Walker A."/>
            <person name="Piganeau G."/>
        </authorList>
    </citation>
    <scope>NUCLEOTIDE SEQUENCE [LARGE SCALE GENOMIC DNA]</scope>
    <source>
        <strain evidence="13">RCC 1115</strain>
    </source>
</reference>
<dbReference type="SUPFAM" id="SSF56322">
    <property type="entry name" value="ADC synthase"/>
    <property type="match status" value="1"/>
</dbReference>
<dbReference type="InterPro" id="IPR006221">
    <property type="entry name" value="TrpG/PapA_dom"/>
</dbReference>
<dbReference type="eggNOG" id="KOG1224">
    <property type="taxonomic scope" value="Eukaryota"/>
</dbReference>
<evidence type="ECO:0000313" key="13">
    <source>
        <dbReference type="EMBL" id="OUS45166.1"/>
    </source>
</evidence>
<protein>
    <recommendedName>
        <fullName evidence="4">aminodeoxychorismate synthase</fullName>
        <ecNumber evidence="4">2.6.1.85</ecNumber>
    </recommendedName>
    <alternativeName>
        <fullName evidence="8">Para-aminobenzoate synthase</fullName>
    </alternativeName>
    <alternativeName>
        <fullName evidence="9">p-aminobenzoic acid synthase</fullName>
    </alternativeName>
</protein>
<dbReference type="InterPro" id="IPR017926">
    <property type="entry name" value="GATASE"/>
</dbReference>
<accession>A0A1Y5I6Q5</accession>
<evidence type="ECO:0000256" key="4">
    <source>
        <dbReference type="ARBA" id="ARBA00013139"/>
    </source>
</evidence>
<dbReference type="UniPathway" id="UPA00077">
    <property type="reaction ID" value="UER00149"/>
</dbReference>
<dbReference type="Pfam" id="PF00425">
    <property type="entry name" value="Chorismate_bind"/>
    <property type="match status" value="1"/>
</dbReference>
<dbReference type="SUPFAM" id="SSF52317">
    <property type="entry name" value="Class I glutamine amidotransferase-like"/>
    <property type="match status" value="1"/>
</dbReference>
<dbReference type="Proteomes" id="UP000195557">
    <property type="component" value="Unassembled WGS sequence"/>
</dbReference>
<dbReference type="SUPFAM" id="SSF48371">
    <property type="entry name" value="ARM repeat"/>
    <property type="match status" value="1"/>
</dbReference>
<dbReference type="CDD" id="cd01743">
    <property type="entry name" value="GATase1_Anthranilate_Synthase"/>
    <property type="match status" value="1"/>
</dbReference>
<evidence type="ECO:0000256" key="8">
    <source>
        <dbReference type="ARBA" id="ARBA00031329"/>
    </source>
</evidence>
<comment type="similarity">
    <text evidence="3">In the C-terminal section; belongs to the anthranilate synthase component I family.</text>
</comment>
<dbReference type="EMBL" id="KZ155791">
    <property type="protein sequence ID" value="OUS45166.1"/>
    <property type="molecule type" value="Genomic_DNA"/>
</dbReference>
<proteinExistence type="inferred from homology"/>
<evidence type="ECO:0000259" key="12">
    <source>
        <dbReference type="Pfam" id="PF04715"/>
    </source>
</evidence>
<dbReference type="InterPro" id="IPR005801">
    <property type="entry name" value="ADC_synthase"/>
</dbReference>
<name>A0A1Y5I6Q5_OSTTA</name>
<dbReference type="EC" id="2.6.1.85" evidence="4"/>
<comment type="catalytic activity">
    <reaction evidence="1">
        <text>chorismate + L-glutamine = 4-amino-4-deoxychorismate + L-glutamate</text>
        <dbReference type="Rhea" id="RHEA:11672"/>
        <dbReference type="ChEBI" id="CHEBI:29748"/>
        <dbReference type="ChEBI" id="CHEBI:29985"/>
        <dbReference type="ChEBI" id="CHEBI:58359"/>
        <dbReference type="ChEBI" id="CHEBI:58406"/>
        <dbReference type="EC" id="2.6.1.85"/>
    </reaction>
</comment>
<dbReference type="Gene3D" id="3.60.120.10">
    <property type="entry name" value="Anthranilate synthase"/>
    <property type="match status" value="1"/>
</dbReference>
<dbReference type="Gene3D" id="3.40.50.880">
    <property type="match status" value="1"/>
</dbReference>
<evidence type="ECO:0000256" key="9">
    <source>
        <dbReference type="ARBA" id="ARBA00031904"/>
    </source>
</evidence>
<dbReference type="GO" id="GO:0008153">
    <property type="term" value="P:4-aminobenzoate biosynthetic process"/>
    <property type="evidence" value="ECO:0007669"/>
    <property type="project" value="TreeGrafter"/>
</dbReference>
<keyword evidence="6" id="KW-0289">Folate biosynthesis</keyword>
<evidence type="ECO:0000256" key="2">
    <source>
        <dbReference type="ARBA" id="ARBA00005009"/>
    </source>
</evidence>
<dbReference type="GO" id="GO:0046654">
    <property type="term" value="P:tetrahydrofolate biosynthetic process"/>
    <property type="evidence" value="ECO:0007669"/>
    <property type="project" value="UniProtKB-UniPathway"/>
</dbReference>
<feature type="domain" description="Chorismate-utilising enzyme C-terminal" evidence="11">
    <location>
        <begin position="463"/>
        <end position="731"/>
    </location>
</feature>
<evidence type="ECO:0000256" key="7">
    <source>
        <dbReference type="ARBA" id="ARBA00022962"/>
    </source>
</evidence>
<keyword evidence="7" id="KW-0315">Glutamine amidotransferase</keyword>
<dbReference type="InterPro" id="IPR016024">
    <property type="entry name" value="ARM-type_fold"/>
</dbReference>
<gene>
    <name evidence="13" type="ORF">BE221DRAFT_77630</name>
</gene>
<keyword evidence="5" id="KW-0808">Transferase</keyword>
<dbReference type="Pfam" id="PF00117">
    <property type="entry name" value="GATase"/>
    <property type="match status" value="1"/>
</dbReference>
<dbReference type="InterPro" id="IPR019999">
    <property type="entry name" value="Anth_synth_I-like"/>
</dbReference>
<evidence type="ECO:0000259" key="10">
    <source>
        <dbReference type="Pfam" id="PF00117"/>
    </source>
</evidence>
<evidence type="ECO:0000256" key="3">
    <source>
        <dbReference type="ARBA" id="ARBA00005970"/>
    </source>
</evidence>
<feature type="domain" description="Anthranilate synthase component I N-terminal" evidence="12">
    <location>
        <begin position="243"/>
        <end position="400"/>
    </location>
</feature>
<feature type="domain" description="Glutamine amidotransferase" evidence="10">
    <location>
        <begin position="15"/>
        <end position="173"/>
    </location>
</feature>
<dbReference type="GO" id="GO:0005737">
    <property type="term" value="C:cytoplasm"/>
    <property type="evidence" value="ECO:0007669"/>
    <property type="project" value="TreeGrafter"/>
</dbReference>
<evidence type="ECO:0000259" key="11">
    <source>
        <dbReference type="Pfam" id="PF00425"/>
    </source>
</evidence>
<dbReference type="InterPro" id="IPR015890">
    <property type="entry name" value="Chorismate_C"/>
</dbReference>
<dbReference type="InterPro" id="IPR006805">
    <property type="entry name" value="Anth_synth_I_N"/>
</dbReference>
<dbReference type="InterPro" id="IPR029062">
    <property type="entry name" value="Class_I_gatase-like"/>
</dbReference>
<dbReference type="PROSITE" id="PS51273">
    <property type="entry name" value="GATASE_TYPE_1"/>
    <property type="match status" value="1"/>
</dbReference>
<dbReference type="PANTHER" id="PTHR11236:SF18">
    <property type="entry name" value="AMINODEOXYCHORISMATE SYNTHASE"/>
    <property type="match status" value="1"/>
</dbReference>
<organism evidence="13">
    <name type="scientific">Ostreococcus tauri</name>
    <name type="common">Marine green alga</name>
    <dbReference type="NCBI Taxonomy" id="70448"/>
    <lineage>
        <taxon>Eukaryota</taxon>
        <taxon>Viridiplantae</taxon>
        <taxon>Chlorophyta</taxon>
        <taxon>Mamiellophyceae</taxon>
        <taxon>Mamiellales</taxon>
        <taxon>Bathycoccaceae</taxon>
        <taxon>Ostreococcus</taxon>
    </lineage>
</organism>
<dbReference type="PANTHER" id="PTHR11236">
    <property type="entry name" value="AMINOBENZOATE/ANTHRANILATE SYNTHASE"/>
    <property type="match status" value="1"/>
</dbReference>
<dbReference type="GO" id="GO:0000162">
    <property type="term" value="P:L-tryptophan biosynthetic process"/>
    <property type="evidence" value="ECO:0007669"/>
    <property type="project" value="TreeGrafter"/>
</dbReference>
<dbReference type="Pfam" id="PF04715">
    <property type="entry name" value="Anth_synt_I_N"/>
    <property type="match status" value="1"/>
</dbReference>
<dbReference type="GO" id="GO:0046820">
    <property type="term" value="F:4-amino-4-deoxychorismate synthase activity"/>
    <property type="evidence" value="ECO:0007669"/>
    <property type="project" value="UniProtKB-EC"/>
</dbReference>
<sequence length="1319" mass="144618">MKNDDFAGVEALRNARAFSRVVIGPGPGTPTKDEDLGVSVELLGGENGDGKGCEWAILGVCLGHQALVARSGGTCVKNPKGPAHGRVVGVKHDFKCILFDGVPSGGENGFVVTRYHSLATTACGAEFVERAWAEDDGTVMAIEHVELPRFGVQFHPESVCTAFGEVMIRNFLRACENAGFGNAALGVPRALGDADVSDEGAMRAVPVLTSTVRLVHDVLNVRERGVSSEDVFWSVFGGDDGTDCFWLDTADESKGRFSFMGGRGGKMWRRATFKLAHAPECRDHTAGDEKVRWRVGGVSCARRAPGTLTIEDASGTKTTSTLERGFVQWLDDELRRRDVSKADASALPFDLHGGFVGYLGYEMRDECDSLPPTKDSPLPDAAMFLTDRFIAFDHLTGDAYIVGLYDESDGEGERLDAEAWIVLKKSSIESLEPTSVRAMSDAFASASSAELLEKTGFSWRRTRDEYISDIEASQEAIVNGDTYEVCLTNMLHRSRSTPGDRAAALRELYSELRRSNAAPYASYLSFTIDENSPPLTVLCCSPERFLRHTQDGALEAKPIKGTTARAHPLGGDADRAAATWLENNAKDRAENLMIVDLLRNDLARVSDVGSVEVPGLMKIESYATVHQLVSTVRSRRRSDVSQMDVVRSTYPGGSMTGAPKIRTMEIIDALETGPRMVYSGSIGFFSFSSAFDLNIVIRSVVARGDDRWIGAGGAITILSDPEEEWREIELKSAALLRAVARNRGDSPDVVRAVCESISESFIARIEDGTYTVREEDGASLCALLVGASIDDDLLSFLKVVNDAHATKMMGEGCRTVVCYSLKDVFVCLTRNPTFREDKRAFEISLRAIALAIEHVGALCAEFTRDIVDAMASGPANAKVVDIHRIVESLLTYAPESRYTWIEPTMTGVESTSRGESYLEIAEAFVSAELDRPDRSMDPSSAAHIADALLKCGDLTLSASCAEIVAALLELTRNRFDDVSRRCRARLKAIEILNDESSRNLDEDSADEASYFIDNTETDQSLTHVESHFEESINAYGDASEWRRYERALIRFYVRVRGDCLSERILRAFEERIDPANFDGSVHACLAVKCHVRAFAAYIGVDGRFRRGQNSLQSSLLAPVLDNLLSWLRWRPGAAVAEIRGMVVSCLSRVASTSRDAKDGDILIQWLSHASRVSDAMKIFCTLSLHSDEIARAMGVLRRAVYAADPDNARAHVDQFARKYMDDLSTSTFEHERERACEALRETLEHMGTSTEAAAHLRELFPFADDANDVIRRTVRATLERAKTQHSTLIEDFASSPTAKSFVHTDGLAGLRAVSAEDGW</sequence>
<dbReference type="PRINTS" id="PR00095">
    <property type="entry name" value="ANTSNTHASEI"/>
</dbReference>
<comment type="pathway">
    <text evidence="2">Cofactor biosynthesis; tetrahydrofolate biosynthesis; 4-aminobenzoate from chorismate: step 1/2.</text>
</comment>